<feature type="region of interest" description="Disordered" evidence="4">
    <location>
        <begin position="421"/>
        <end position="461"/>
    </location>
</feature>
<dbReference type="STRING" id="2070753.A0A3A2ZD04"/>
<dbReference type="InterPro" id="IPR001680">
    <property type="entry name" value="WD40_rpt"/>
</dbReference>
<dbReference type="GO" id="GO:0005737">
    <property type="term" value="C:cytoplasm"/>
    <property type="evidence" value="ECO:0007669"/>
    <property type="project" value="TreeGrafter"/>
</dbReference>
<accession>A0A3A2ZD04</accession>
<dbReference type="InterPro" id="IPR031488">
    <property type="entry name" value="Zn_ribbon_mio"/>
</dbReference>
<evidence type="ECO:0000256" key="1">
    <source>
        <dbReference type="ARBA" id="ARBA00009713"/>
    </source>
</evidence>
<dbReference type="PANTHER" id="PTHR16453:SF9">
    <property type="entry name" value="GATOR COMPLEX PROTEIN MIOS"/>
    <property type="match status" value="1"/>
</dbReference>
<proteinExistence type="inferred from homology"/>
<protein>
    <submittedName>
        <fullName evidence="7">Uncharacterized protein</fullName>
    </submittedName>
</protein>
<keyword evidence="2" id="KW-0853">WD repeat</keyword>
<dbReference type="CDD" id="cd16691">
    <property type="entry name" value="mRING-H2-C3H3C2_Mio"/>
    <property type="match status" value="1"/>
</dbReference>
<dbReference type="PANTHER" id="PTHR16453">
    <property type="entry name" value="WD40 DOMAIN-CONTAINING PROTEIN MIO FAMILY MEMBER"/>
    <property type="match status" value="1"/>
</dbReference>
<feature type="domain" description="GATOR2 complex protein MIO zinc-ribbon like" evidence="5">
    <location>
        <begin position="839"/>
        <end position="964"/>
    </location>
</feature>
<keyword evidence="3" id="KW-0677">Repeat</keyword>
<sequence>MDRAIRWSPSSTKTEQRFLSVDVTGKTFKLHKVTSFNGVDLQHEVQATHSKVPAFRAFDWSPVDESLVAIGQASGDASILRIAPGVQESFSFPIRSPRHCNAVAFSHHGLLAAGVDRTRHDFCLNVWDVNQRLAMKGTRGVVEPVKKLAGSEPITSIKFFRDQPDTLVAGVKGQFVRIYDLRGPGNPALQFPTKCVHNLAIDWLDENYIASCSSAGDPTICIWDRRVGSRLASTAGGQTHSPETGQPGPALEFKDVFAPKSSIWSLRFSRTKRGCLGVLSNTGHFKTYDIAKEYLSDEYRSSVDETLGQGSFENYPEPIYTKYMRDISSPFNHPSRGCKEPDRIVSFDFLNISPSNESNAITLSGNGNVGMATLKPPSSPVGISSQGVLIRGTPYNDVDFKTMGPPAEQGRVAEVVKNIQNRVRPSSHGQPNGVESQPRAEGRIAPLSSREHREQSLALGAQGSRLSAEDALALLTVNKLRCEEGYLFDEARNKWIVADDSYLQDFWTWVERARLASSGSSFIVNDLDMNYLGVYDAWNNDLGKSLESRRLGSNISEPVDVNESIVELVREQLNIPETKSCETEYPKHRRLCLRLCGAVQTQSELEDLVRTLPAEGQHTKGAALAVFHDDAKLAYSALRRNEPTQAHKLLAMAIAGAAKGDTDPDWEETCAEIAKELTDPYARAILALVSKGDWNSVIQETTLPLKYRIEVALRWLPDEELTVYLKEITSEAIRQGDIEGIILTGLGHLAMHLFQSYIKKFQDVQTPVLAMCHTVPRFINDERSRAQFETWRETYRWQMNSWKLQLDRARFDVASRKFAMTWDGRKLVEPPRQQVSLSCNYCTKPLAQNDALQGSPFPGEVVTHTAGNPLGSAAMSGAVCPKCGRHMPRCGVCSLWLGSPDPMSKAYTAADTGQEQRAPSQAELMRRFVVFCVNCNHGFHAHHAREWFMIHKVCPVAECGCICDR</sequence>
<dbReference type="OrthoDB" id="341486at2759"/>
<organism evidence="7 8">
    <name type="scientific">Aspergillus sclerotialis</name>
    <dbReference type="NCBI Taxonomy" id="2070753"/>
    <lineage>
        <taxon>Eukaryota</taxon>
        <taxon>Fungi</taxon>
        <taxon>Dikarya</taxon>
        <taxon>Ascomycota</taxon>
        <taxon>Pezizomycotina</taxon>
        <taxon>Eurotiomycetes</taxon>
        <taxon>Eurotiomycetidae</taxon>
        <taxon>Eurotiales</taxon>
        <taxon>Aspergillaceae</taxon>
        <taxon>Aspergillus</taxon>
        <taxon>Aspergillus subgen. Polypaecilum</taxon>
    </lineage>
</organism>
<comment type="similarity">
    <text evidence="1">Belongs to the WD repeat mio family.</text>
</comment>
<evidence type="ECO:0000256" key="2">
    <source>
        <dbReference type="ARBA" id="ARBA00022574"/>
    </source>
</evidence>
<name>A0A3A2ZD04_9EURO</name>
<dbReference type="InterPro" id="IPR015943">
    <property type="entry name" value="WD40/YVTN_repeat-like_dom_sf"/>
</dbReference>
<feature type="compositionally biased region" description="Polar residues" evidence="4">
    <location>
        <begin position="421"/>
        <end position="435"/>
    </location>
</feature>
<feature type="domain" description="MIOS-like alpha-solenoid" evidence="6">
    <location>
        <begin position="481"/>
        <end position="713"/>
    </location>
</feature>
<reference evidence="8" key="1">
    <citation type="submission" date="2017-02" db="EMBL/GenBank/DDBJ databases">
        <authorList>
            <person name="Tafer H."/>
            <person name="Lopandic K."/>
        </authorList>
    </citation>
    <scope>NUCLEOTIDE SEQUENCE [LARGE SCALE GENOMIC DNA]</scope>
    <source>
        <strain evidence="8">CBS 366.77</strain>
    </source>
</reference>
<dbReference type="EMBL" id="MVGC01000274">
    <property type="protein sequence ID" value="RJE20826.1"/>
    <property type="molecule type" value="Genomic_DNA"/>
</dbReference>
<dbReference type="AlphaFoldDB" id="A0A3A2ZD04"/>
<evidence type="ECO:0000313" key="8">
    <source>
        <dbReference type="Proteomes" id="UP000266188"/>
    </source>
</evidence>
<gene>
    <name evidence="7" type="ORF">PHISCL_06845</name>
</gene>
<evidence type="ECO:0000259" key="5">
    <source>
        <dbReference type="Pfam" id="PF17034"/>
    </source>
</evidence>
<dbReference type="SMART" id="SM00320">
    <property type="entry name" value="WD40"/>
    <property type="match status" value="4"/>
</dbReference>
<dbReference type="Pfam" id="PF21719">
    <property type="entry name" value="MIOS_a-sol"/>
    <property type="match status" value="1"/>
</dbReference>
<dbReference type="Pfam" id="PF17034">
    <property type="entry name" value="zinc_ribbon_16"/>
    <property type="match status" value="1"/>
</dbReference>
<evidence type="ECO:0000259" key="6">
    <source>
        <dbReference type="Pfam" id="PF21719"/>
    </source>
</evidence>
<dbReference type="InterPro" id="IPR049092">
    <property type="entry name" value="MIOS_a-sol"/>
</dbReference>
<evidence type="ECO:0000256" key="4">
    <source>
        <dbReference type="SAM" id="MobiDB-lite"/>
    </source>
</evidence>
<comment type="caution">
    <text evidence="7">The sequence shown here is derived from an EMBL/GenBank/DDBJ whole genome shotgun (WGS) entry which is preliminary data.</text>
</comment>
<evidence type="ECO:0000313" key="7">
    <source>
        <dbReference type="EMBL" id="RJE20826.1"/>
    </source>
</evidence>
<dbReference type="InterPro" id="IPR036322">
    <property type="entry name" value="WD40_repeat_dom_sf"/>
</dbReference>
<dbReference type="GO" id="GO:1904263">
    <property type="term" value="P:positive regulation of TORC1 signaling"/>
    <property type="evidence" value="ECO:0007669"/>
    <property type="project" value="TreeGrafter"/>
</dbReference>
<dbReference type="InterPro" id="IPR037593">
    <property type="entry name" value="MIOS/Sea4"/>
</dbReference>
<dbReference type="SUPFAM" id="SSF50978">
    <property type="entry name" value="WD40 repeat-like"/>
    <property type="match status" value="1"/>
</dbReference>
<dbReference type="Proteomes" id="UP000266188">
    <property type="component" value="Unassembled WGS sequence"/>
</dbReference>
<dbReference type="Gene3D" id="2.130.10.10">
    <property type="entry name" value="YVTN repeat-like/Quinoprotein amine dehydrogenase"/>
    <property type="match status" value="1"/>
</dbReference>
<evidence type="ECO:0000256" key="3">
    <source>
        <dbReference type="ARBA" id="ARBA00022737"/>
    </source>
</evidence>
<keyword evidence="8" id="KW-1185">Reference proteome</keyword>